<reference evidence="3" key="1">
    <citation type="journal article" date="2019" name="Int. J. Syst. Evol. Microbiol.">
        <title>The Global Catalogue of Microorganisms (GCM) 10K type strain sequencing project: providing services to taxonomists for standard genome sequencing and annotation.</title>
        <authorList>
            <consortium name="The Broad Institute Genomics Platform"/>
            <consortium name="The Broad Institute Genome Sequencing Center for Infectious Disease"/>
            <person name="Wu L."/>
            <person name="Ma J."/>
        </authorList>
    </citation>
    <scope>NUCLEOTIDE SEQUENCE [LARGE SCALE GENOMIC DNA]</scope>
    <source>
        <strain evidence="3">JCM 11448</strain>
    </source>
</reference>
<gene>
    <name evidence="2" type="ORF">GCM10009579_36690</name>
</gene>
<dbReference type="EMBL" id="BAAAIH010000018">
    <property type="protein sequence ID" value="GAA1274407.1"/>
    <property type="molecule type" value="Genomic_DNA"/>
</dbReference>
<organism evidence="2 3">
    <name type="scientific">Streptomyces javensis</name>
    <dbReference type="NCBI Taxonomy" id="114698"/>
    <lineage>
        <taxon>Bacteria</taxon>
        <taxon>Bacillati</taxon>
        <taxon>Actinomycetota</taxon>
        <taxon>Actinomycetes</taxon>
        <taxon>Kitasatosporales</taxon>
        <taxon>Streptomycetaceae</taxon>
        <taxon>Streptomyces</taxon>
        <taxon>Streptomyces violaceusniger group</taxon>
    </lineage>
</organism>
<protein>
    <recommendedName>
        <fullName evidence="4">Lipoprotein</fullName>
    </recommendedName>
</protein>
<evidence type="ECO:0000256" key="1">
    <source>
        <dbReference type="SAM" id="SignalP"/>
    </source>
</evidence>
<sequence>MSLRTNRRSALLARTALVGVVLGAGLTSCTEQHATNRPMGPVHASSASAVDLATHSGTWPRTQRGIEDALSALERRCLRDNGFDYPVVRSAPFTNPENETVVINLAGRRTHGYGFDTAPTAPPSDAFYNRLTAKEKRRFTAVLFGSDDKRRTVGRFRMGTVTVPTQGCTAQSRRKLFDNVITWARITYTAEDIDERLARAATSEPQYTAALRLWSACMKSRGYIFASPAKAEAAAKAAHGSTGPPGKTPAKEIHIAVADGTCAQVSHLPRSELQVRRRLVTTLPPNDRRLLERLAQRRYMALKRAHSLGLTRETMSPP</sequence>
<name>A0ABP4HMB2_9ACTN</name>
<accession>A0ABP4HMB2</accession>
<evidence type="ECO:0008006" key="4">
    <source>
        <dbReference type="Google" id="ProtNLM"/>
    </source>
</evidence>
<keyword evidence="3" id="KW-1185">Reference proteome</keyword>
<evidence type="ECO:0000313" key="2">
    <source>
        <dbReference type="EMBL" id="GAA1274407.1"/>
    </source>
</evidence>
<dbReference type="Proteomes" id="UP001500282">
    <property type="component" value="Unassembled WGS sequence"/>
</dbReference>
<comment type="caution">
    <text evidence="2">The sequence shown here is derived from an EMBL/GenBank/DDBJ whole genome shotgun (WGS) entry which is preliminary data.</text>
</comment>
<proteinExistence type="predicted"/>
<dbReference type="PROSITE" id="PS51257">
    <property type="entry name" value="PROKAR_LIPOPROTEIN"/>
    <property type="match status" value="1"/>
</dbReference>
<feature type="chain" id="PRO_5045195577" description="Lipoprotein" evidence="1">
    <location>
        <begin position="24"/>
        <end position="318"/>
    </location>
</feature>
<feature type="signal peptide" evidence="1">
    <location>
        <begin position="1"/>
        <end position="23"/>
    </location>
</feature>
<keyword evidence="1" id="KW-0732">Signal</keyword>
<evidence type="ECO:0000313" key="3">
    <source>
        <dbReference type="Proteomes" id="UP001500282"/>
    </source>
</evidence>